<dbReference type="KEGG" id="pbap:Pla133_36850"/>
<dbReference type="Gene3D" id="3.30.300.90">
    <property type="entry name" value="BolA-like"/>
    <property type="match status" value="1"/>
</dbReference>
<evidence type="ECO:0000256" key="2">
    <source>
        <dbReference type="RuleBase" id="RU003860"/>
    </source>
</evidence>
<reference evidence="3 4" key="1">
    <citation type="submission" date="2019-02" db="EMBL/GenBank/DDBJ databases">
        <title>Deep-cultivation of Planctomycetes and their phenomic and genomic characterization uncovers novel biology.</title>
        <authorList>
            <person name="Wiegand S."/>
            <person name="Jogler M."/>
            <person name="Boedeker C."/>
            <person name="Pinto D."/>
            <person name="Vollmers J."/>
            <person name="Rivas-Marin E."/>
            <person name="Kohn T."/>
            <person name="Peeters S.H."/>
            <person name="Heuer A."/>
            <person name="Rast P."/>
            <person name="Oberbeckmann S."/>
            <person name="Bunk B."/>
            <person name="Jeske O."/>
            <person name="Meyerdierks A."/>
            <person name="Storesund J.E."/>
            <person name="Kallscheuer N."/>
            <person name="Luecker S."/>
            <person name="Lage O.M."/>
            <person name="Pohl T."/>
            <person name="Merkel B.J."/>
            <person name="Hornburger P."/>
            <person name="Mueller R.-W."/>
            <person name="Bruemmer F."/>
            <person name="Labrenz M."/>
            <person name="Spormann A.M."/>
            <person name="Op den Camp H."/>
            <person name="Overmann J."/>
            <person name="Amann R."/>
            <person name="Jetten M.S.M."/>
            <person name="Mascher T."/>
            <person name="Medema M.H."/>
            <person name="Devos D.P."/>
            <person name="Kaster A.-K."/>
            <person name="Ovreas L."/>
            <person name="Rohde M."/>
            <person name="Galperin M.Y."/>
            <person name="Jogler C."/>
        </authorList>
    </citation>
    <scope>NUCLEOTIDE SEQUENCE [LARGE SCALE GENOMIC DNA]</scope>
    <source>
        <strain evidence="3 4">Pla133</strain>
    </source>
</reference>
<evidence type="ECO:0000313" key="4">
    <source>
        <dbReference type="Proteomes" id="UP000316921"/>
    </source>
</evidence>
<dbReference type="InterPro" id="IPR050961">
    <property type="entry name" value="BolA/IbaG_stress_morph_reg"/>
</dbReference>
<keyword evidence="4" id="KW-1185">Reference proteome</keyword>
<name>A0A518BNR2_9BACT</name>
<evidence type="ECO:0000313" key="3">
    <source>
        <dbReference type="EMBL" id="QDU68586.1"/>
    </source>
</evidence>
<gene>
    <name evidence="3" type="ORF">Pla133_36850</name>
</gene>
<evidence type="ECO:0000256" key="1">
    <source>
        <dbReference type="ARBA" id="ARBA00005578"/>
    </source>
</evidence>
<dbReference type="InterPro" id="IPR036065">
    <property type="entry name" value="BolA-like_sf"/>
</dbReference>
<sequence>MPFARDPRDPVVPRPLLHDPSHPAITVLSTSQVQKLIEAHLPDAQVRVTDLTGTSDHFGVEVVSPVFAGKSLIDQHKIVHAACAEHMGGAIHALQIKTRTPE</sequence>
<protein>
    <submittedName>
        <fullName evidence="3">Transcriptional regulator BolA</fullName>
    </submittedName>
</protein>
<comment type="similarity">
    <text evidence="1 2">Belongs to the BolA/IbaG family.</text>
</comment>
<dbReference type="AlphaFoldDB" id="A0A518BNR2"/>
<organism evidence="3 4">
    <name type="scientific">Engelhardtia mirabilis</name>
    <dbReference type="NCBI Taxonomy" id="2528011"/>
    <lineage>
        <taxon>Bacteria</taxon>
        <taxon>Pseudomonadati</taxon>
        <taxon>Planctomycetota</taxon>
        <taxon>Planctomycetia</taxon>
        <taxon>Planctomycetia incertae sedis</taxon>
        <taxon>Engelhardtia</taxon>
    </lineage>
</organism>
<accession>A0A518BNR2</accession>
<proteinExistence type="inferred from homology"/>
<dbReference type="PANTHER" id="PTHR46229">
    <property type="entry name" value="BOLA TRANSCRIPTION REGULATOR"/>
    <property type="match status" value="1"/>
</dbReference>
<dbReference type="EMBL" id="CP036287">
    <property type="protein sequence ID" value="QDU68586.1"/>
    <property type="molecule type" value="Genomic_DNA"/>
</dbReference>
<dbReference type="InterPro" id="IPR002634">
    <property type="entry name" value="BolA"/>
</dbReference>
<dbReference type="SUPFAM" id="SSF82657">
    <property type="entry name" value="BolA-like"/>
    <property type="match status" value="1"/>
</dbReference>
<dbReference type="PANTHER" id="PTHR46229:SF2">
    <property type="entry name" value="BOLA-LIKE PROTEIN 1"/>
    <property type="match status" value="1"/>
</dbReference>
<dbReference type="Proteomes" id="UP000316921">
    <property type="component" value="Chromosome"/>
</dbReference>
<dbReference type="Pfam" id="PF01722">
    <property type="entry name" value="BolA"/>
    <property type="match status" value="1"/>
</dbReference>